<dbReference type="CDD" id="cd14014">
    <property type="entry name" value="STKc_PknB_like"/>
    <property type="match status" value="1"/>
</dbReference>
<dbReference type="NCBIfam" id="NF033483">
    <property type="entry name" value="PknB_PASTA_kin"/>
    <property type="match status" value="1"/>
</dbReference>
<evidence type="ECO:0000256" key="3">
    <source>
        <dbReference type="ARBA" id="ARBA00022679"/>
    </source>
</evidence>
<evidence type="ECO:0000256" key="8">
    <source>
        <dbReference type="ARBA" id="ARBA00048679"/>
    </source>
</evidence>
<dbReference type="InterPro" id="IPR017441">
    <property type="entry name" value="Protein_kinase_ATP_BS"/>
</dbReference>
<dbReference type="GO" id="GO:0005524">
    <property type="term" value="F:ATP binding"/>
    <property type="evidence" value="ECO:0007669"/>
    <property type="project" value="UniProtKB-UniRule"/>
</dbReference>
<comment type="catalytic activity">
    <reaction evidence="7">
        <text>L-threonyl-[protein] + ATP = O-phospho-L-threonyl-[protein] + ADP + H(+)</text>
        <dbReference type="Rhea" id="RHEA:46608"/>
        <dbReference type="Rhea" id="RHEA-COMP:11060"/>
        <dbReference type="Rhea" id="RHEA-COMP:11605"/>
        <dbReference type="ChEBI" id="CHEBI:15378"/>
        <dbReference type="ChEBI" id="CHEBI:30013"/>
        <dbReference type="ChEBI" id="CHEBI:30616"/>
        <dbReference type="ChEBI" id="CHEBI:61977"/>
        <dbReference type="ChEBI" id="CHEBI:456216"/>
        <dbReference type="EC" id="2.7.11.1"/>
    </reaction>
</comment>
<evidence type="ECO:0000313" key="15">
    <source>
        <dbReference type="Proteomes" id="UP000623678"/>
    </source>
</evidence>
<dbReference type="SUPFAM" id="SSF56112">
    <property type="entry name" value="Protein kinase-like (PK-like)"/>
    <property type="match status" value="1"/>
</dbReference>
<reference evidence="14" key="1">
    <citation type="submission" date="2020-08" db="EMBL/GenBank/DDBJ databases">
        <title>Genome public.</title>
        <authorList>
            <person name="Liu C."/>
            <person name="Sun Q."/>
        </authorList>
    </citation>
    <scope>NUCLEOTIDE SEQUENCE</scope>
    <source>
        <strain evidence="14">NSJ-64</strain>
    </source>
</reference>
<dbReference type="EC" id="2.7.11.1" evidence="1"/>
<dbReference type="Pfam" id="PF03793">
    <property type="entry name" value="PASTA"/>
    <property type="match status" value="3"/>
</dbReference>
<name>A0A926EST5_9FIRM</name>
<dbReference type="Gene3D" id="1.10.510.10">
    <property type="entry name" value="Transferase(Phosphotransferase) domain 1"/>
    <property type="match status" value="1"/>
</dbReference>
<keyword evidence="2" id="KW-0723">Serine/threonine-protein kinase</keyword>
<evidence type="ECO:0000313" key="14">
    <source>
        <dbReference type="EMBL" id="MBC8585714.1"/>
    </source>
</evidence>
<comment type="catalytic activity">
    <reaction evidence="8">
        <text>L-seryl-[protein] + ATP = O-phospho-L-seryl-[protein] + ADP + H(+)</text>
        <dbReference type="Rhea" id="RHEA:17989"/>
        <dbReference type="Rhea" id="RHEA-COMP:9863"/>
        <dbReference type="Rhea" id="RHEA-COMP:11604"/>
        <dbReference type="ChEBI" id="CHEBI:15378"/>
        <dbReference type="ChEBI" id="CHEBI:29999"/>
        <dbReference type="ChEBI" id="CHEBI:30616"/>
        <dbReference type="ChEBI" id="CHEBI:83421"/>
        <dbReference type="ChEBI" id="CHEBI:456216"/>
        <dbReference type="EC" id="2.7.11.1"/>
    </reaction>
</comment>
<keyword evidence="6 9" id="KW-0067">ATP-binding</keyword>
<dbReference type="SMART" id="SM00740">
    <property type="entry name" value="PASTA"/>
    <property type="match status" value="3"/>
</dbReference>
<dbReference type="InterPro" id="IPR011009">
    <property type="entry name" value="Kinase-like_dom_sf"/>
</dbReference>
<dbReference type="EMBL" id="JACRTD010000006">
    <property type="protein sequence ID" value="MBC8585714.1"/>
    <property type="molecule type" value="Genomic_DNA"/>
</dbReference>
<keyword evidence="11" id="KW-0812">Transmembrane</keyword>
<dbReference type="SMART" id="SM00220">
    <property type="entry name" value="S_TKc"/>
    <property type="match status" value="1"/>
</dbReference>
<dbReference type="PROSITE" id="PS00107">
    <property type="entry name" value="PROTEIN_KINASE_ATP"/>
    <property type="match status" value="1"/>
</dbReference>
<feature type="domain" description="PASTA" evidence="13">
    <location>
        <begin position="355"/>
        <end position="422"/>
    </location>
</feature>
<dbReference type="CDD" id="cd06577">
    <property type="entry name" value="PASTA_pknB"/>
    <property type="match status" value="3"/>
</dbReference>
<accession>A0A926EST5</accession>
<keyword evidence="3" id="KW-0808">Transferase</keyword>
<dbReference type="InterPro" id="IPR000719">
    <property type="entry name" value="Prot_kinase_dom"/>
</dbReference>
<evidence type="ECO:0000256" key="7">
    <source>
        <dbReference type="ARBA" id="ARBA00047899"/>
    </source>
</evidence>
<dbReference type="PROSITE" id="PS51178">
    <property type="entry name" value="PASTA"/>
    <property type="match status" value="3"/>
</dbReference>
<dbReference type="PROSITE" id="PS00108">
    <property type="entry name" value="PROTEIN_KINASE_ST"/>
    <property type="match status" value="1"/>
</dbReference>
<organism evidence="14 15">
    <name type="scientific">Youxingia wuxianensis</name>
    <dbReference type="NCBI Taxonomy" id="2763678"/>
    <lineage>
        <taxon>Bacteria</taxon>
        <taxon>Bacillati</taxon>
        <taxon>Bacillota</taxon>
        <taxon>Clostridia</taxon>
        <taxon>Eubacteriales</taxon>
        <taxon>Oscillospiraceae</taxon>
        <taxon>Youxingia</taxon>
    </lineage>
</organism>
<keyword evidence="11" id="KW-0472">Membrane</keyword>
<sequence>MDKYLGKKLDGRYEIMELIGIGGMANVYKAYDIIEDRIVAVKILREEYMENDDFRRRFKNESKAMAVLNHPNVMRVYDVSFSDKMQSIVMEFIDGITLKEYIEQQGVLKWKEAVHFTVQILRALQHAHDKGIVHRDIKPQNIMLLSDGTIKITDFGIARFARSETHTITDKAIGSVHYISPEQASGDTIDARTDIYSVGVMLYEMLTGRVPFEADSPVSVALKQIQSTAPTPRSINPSIPEGLEEITMHAMEKDVNKRYQSAAQMLRDIDEFKRNPSILFEYKYLNAPHAGDDRKYSEAIQSARSSKGKKKKAKEKEKVKRAPIIPVLAGVTAAFVIVTAAFIGWMIYLNNPFVKVDDAIVPTLVGEKYDNVKISPKYSDFTIQVEDTGFSDEYAKGIIYEQSPKEGTTVKVDSIIKVKVSTGQQTVTLPDFSGQDAAQVFARLDEYGLVYEETSIFDDGIPSGCVVKTNPGEGAQVTAGSLITVYVSMGKEEKLVTVPDLIGIKLDDAKKLLGDNYKLKLGKITYDNDSDEPAGVIIEQSFAPDSQVSQGSAIDVVVSGEDDDNMIKLTLMIPLPREIGRQVEMSATLDGVEVQKDTLVPAEAKTWKPVFEGEGGKADVAIFFDGELYQTYELDFDRKGHTPIGDYSSEFTE</sequence>
<dbReference type="Gene3D" id="3.30.10.20">
    <property type="match status" value="3"/>
</dbReference>
<dbReference type="Proteomes" id="UP000623678">
    <property type="component" value="Unassembled WGS sequence"/>
</dbReference>
<evidence type="ECO:0000259" key="13">
    <source>
        <dbReference type="PROSITE" id="PS51178"/>
    </source>
</evidence>
<dbReference type="Gene3D" id="3.30.200.20">
    <property type="entry name" value="Phosphorylase Kinase, domain 1"/>
    <property type="match status" value="1"/>
</dbReference>
<evidence type="ECO:0000256" key="9">
    <source>
        <dbReference type="PROSITE-ProRule" id="PRU10141"/>
    </source>
</evidence>
<feature type="domain" description="Protein kinase" evidence="12">
    <location>
        <begin position="13"/>
        <end position="278"/>
    </location>
</feature>
<feature type="binding site" evidence="9">
    <location>
        <position position="42"/>
    </location>
    <ligand>
        <name>ATP</name>
        <dbReference type="ChEBI" id="CHEBI:30616"/>
    </ligand>
</feature>
<evidence type="ECO:0000256" key="5">
    <source>
        <dbReference type="ARBA" id="ARBA00022777"/>
    </source>
</evidence>
<evidence type="ECO:0000256" key="1">
    <source>
        <dbReference type="ARBA" id="ARBA00012513"/>
    </source>
</evidence>
<feature type="domain" description="PASTA" evidence="13">
    <location>
        <begin position="491"/>
        <end position="560"/>
    </location>
</feature>
<dbReference type="GO" id="GO:0004674">
    <property type="term" value="F:protein serine/threonine kinase activity"/>
    <property type="evidence" value="ECO:0007669"/>
    <property type="project" value="UniProtKB-KW"/>
</dbReference>
<gene>
    <name evidence="14" type="primary">pknB</name>
    <name evidence="14" type="ORF">H8705_08970</name>
</gene>
<evidence type="ECO:0000256" key="10">
    <source>
        <dbReference type="SAM" id="MobiDB-lite"/>
    </source>
</evidence>
<feature type="domain" description="PASTA" evidence="13">
    <location>
        <begin position="423"/>
        <end position="489"/>
    </location>
</feature>
<dbReference type="PROSITE" id="PS50011">
    <property type="entry name" value="PROTEIN_KINASE_DOM"/>
    <property type="match status" value="1"/>
</dbReference>
<evidence type="ECO:0000256" key="6">
    <source>
        <dbReference type="ARBA" id="ARBA00022840"/>
    </source>
</evidence>
<feature type="region of interest" description="Disordered" evidence="10">
    <location>
        <begin position="296"/>
        <end position="315"/>
    </location>
</feature>
<keyword evidence="4 9" id="KW-0547">Nucleotide-binding</keyword>
<evidence type="ECO:0000256" key="2">
    <source>
        <dbReference type="ARBA" id="ARBA00022527"/>
    </source>
</evidence>
<dbReference type="FunFam" id="1.10.510.10:FF:000021">
    <property type="entry name" value="Serine/threonine protein kinase"/>
    <property type="match status" value="1"/>
</dbReference>
<evidence type="ECO:0000256" key="4">
    <source>
        <dbReference type="ARBA" id="ARBA00022741"/>
    </source>
</evidence>
<dbReference type="PANTHER" id="PTHR43289:SF34">
    <property type="entry name" value="SERINE_THREONINE-PROTEIN KINASE YBDM-RELATED"/>
    <property type="match status" value="1"/>
</dbReference>
<proteinExistence type="predicted"/>
<keyword evidence="11" id="KW-1133">Transmembrane helix</keyword>
<dbReference type="RefSeq" id="WP_262395432.1">
    <property type="nucleotide sequence ID" value="NZ_JACRTD010000006.1"/>
</dbReference>
<dbReference type="AlphaFoldDB" id="A0A926EST5"/>
<evidence type="ECO:0000259" key="12">
    <source>
        <dbReference type="PROSITE" id="PS50011"/>
    </source>
</evidence>
<protein>
    <recommendedName>
        <fullName evidence="1">non-specific serine/threonine protein kinase</fullName>
        <ecNumber evidence="1">2.7.11.1</ecNumber>
    </recommendedName>
</protein>
<dbReference type="PANTHER" id="PTHR43289">
    <property type="entry name" value="MITOGEN-ACTIVATED PROTEIN KINASE KINASE KINASE 20-RELATED"/>
    <property type="match status" value="1"/>
</dbReference>
<keyword evidence="15" id="KW-1185">Reference proteome</keyword>
<dbReference type="Pfam" id="PF00069">
    <property type="entry name" value="Pkinase"/>
    <property type="match status" value="1"/>
</dbReference>
<comment type="caution">
    <text evidence="14">The sequence shown here is derived from an EMBL/GenBank/DDBJ whole genome shotgun (WGS) entry which is preliminary data.</text>
</comment>
<evidence type="ECO:0000256" key="11">
    <source>
        <dbReference type="SAM" id="Phobius"/>
    </source>
</evidence>
<feature type="transmembrane region" description="Helical" evidence="11">
    <location>
        <begin position="324"/>
        <end position="348"/>
    </location>
</feature>
<keyword evidence="5 14" id="KW-0418">Kinase</keyword>
<dbReference type="InterPro" id="IPR008271">
    <property type="entry name" value="Ser/Thr_kinase_AS"/>
</dbReference>
<dbReference type="InterPro" id="IPR005543">
    <property type="entry name" value="PASTA_dom"/>
</dbReference>